<dbReference type="SUPFAM" id="SSF46894">
    <property type="entry name" value="C-terminal effector domain of the bipartite response regulators"/>
    <property type="match status" value="1"/>
</dbReference>
<name>A0A7T6ZEE9_9BACI</name>
<dbReference type="AlphaFoldDB" id="A0A7T6ZEE9"/>
<keyword evidence="7" id="KW-0597">Phosphoprotein</keyword>
<keyword evidence="3" id="KW-0902">Two-component regulatory system</keyword>
<comment type="similarity">
    <text evidence="2">Belongs to the AfsR/DnrI/RedD regulatory family.</text>
</comment>
<dbReference type="PROSITE" id="PS51755">
    <property type="entry name" value="OMPR_PHOB"/>
    <property type="match status" value="1"/>
</dbReference>
<evidence type="ECO:0000313" key="12">
    <source>
        <dbReference type="Proteomes" id="UP000595349"/>
    </source>
</evidence>
<dbReference type="Gene3D" id="3.40.50.2300">
    <property type="match status" value="1"/>
</dbReference>
<evidence type="ECO:0000259" key="10">
    <source>
        <dbReference type="PROSITE" id="PS51755"/>
    </source>
</evidence>
<evidence type="ECO:0000256" key="5">
    <source>
        <dbReference type="ARBA" id="ARBA00023125"/>
    </source>
</evidence>
<dbReference type="InterPro" id="IPR016032">
    <property type="entry name" value="Sig_transdc_resp-reg_C-effctor"/>
</dbReference>
<dbReference type="GO" id="GO:0005737">
    <property type="term" value="C:cytoplasm"/>
    <property type="evidence" value="ECO:0007669"/>
    <property type="project" value="UniProtKB-SubCell"/>
</dbReference>
<dbReference type="RefSeq" id="WP_200086546.1">
    <property type="nucleotide sequence ID" value="NZ_CP054706.1"/>
</dbReference>
<dbReference type="Gene3D" id="1.10.10.10">
    <property type="entry name" value="Winged helix-like DNA-binding domain superfamily/Winged helix DNA-binding domain"/>
    <property type="match status" value="1"/>
</dbReference>
<dbReference type="SMART" id="SM00448">
    <property type="entry name" value="REC"/>
    <property type="match status" value="1"/>
</dbReference>
<dbReference type="InterPro" id="IPR011006">
    <property type="entry name" value="CheY-like_superfamily"/>
</dbReference>
<evidence type="ECO:0000256" key="2">
    <source>
        <dbReference type="ARBA" id="ARBA00005820"/>
    </source>
</evidence>
<evidence type="ECO:0000256" key="7">
    <source>
        <dbReference type="PROSITE-ProRule" id="PRU00169"/>
    </source>
</evidence>
<organism evidence="11 12">
    <name type="scientific">Salicibibacter cibi</name>
    <dbReference type="NCBI Taxonomy" id="2743001"/>
    <lineage>
        <taxon>Bacteria</taxon>
        <taxon>Bacillati</taxon>
        <taxon>Bacillota</taxon>
        <taxon>Bacilli</taxon>
        <taxon>Bacillales</taxon>
        <taxon>Bacillaceae</taxon>
        <taxon>Salicibibacter</taxon>
    </lineage>
</organism>
<keyword evidence="12" id="KW-1185">Reference proteome</keyword>
<keyword evidence="6" id="KW-0804">Transcription</keyword>
<dbReference type="InterPro" id="IPR001789">
    <property type="entry name" value="Sig_transdc_resp-reg_receiver"/>
</dbReference>
<dbReference type="Pfam" id="PF00486">
    <property type="entry name" value="Trans_reg_C"/>
    <property type="match status" value="1"/>
</dbReference>
<dbReference type="PROSITE" id="PS50110">
    <property type="entry name" value="RESPONSE_REGULATORY"/>
    <property type="match status" value="1"/>
</dbReference>
<feature type="DNA-binding region" description="OmpR/PhoB-type" evidence="8">
    <location>
        <begin position="125"/>
        <end position="228"/>
    </location>
</feature>
<dbReference type="GO" id="GO:0006355">
    <property type="term" value="P:regulation of DNA-templated transcription"/>
    <property type="evidence" value="ECO:0007669"/>
    <property type="project" value="InterPro"/>
</dbReference>
<evidence type="ECO:0000256" key="6">
    <source>
        <dbReference type="ARBA" id="ARBA00023163"/>
    </source>
</evidence>
<evidence type="ECO:0000256" key="8">
    <source>
        <dbReference type="PROSITE-ProRule" id="PRU01091"/>
    </source>
</evidence>
<dbReference type="InterPro" id="IPR011990">
    <property type="entry name" value="TPR-like_helical_dom_sf"/>
</dbReference>
<dbReference type="InterPro" id="IPR036388">
    <property type="entry name" value="WH-like_DNA-bd_sf"/>
</dbReference>
<dbReference type="EMBL" id="CP054706">
    <property type="protein sequence ID" value="QQK81775.1"/>
    <property type="molecule type" value="Genomic_DNA"/>
</dbReference>
<accession>A0A7T6ZEE9</accession>
<dbReference type="InterPro" id="IPR005158">
    <property type="entry name" value="BTAD"/>
</dbReference>
<gene>
    <name evidence="11" type="ORF">HUG20_18885</name>
</gene>
<feature type="domain" description="OmpR/PhoB-type" evidence="10">
    <location>
        <begin position="125"/>
        <end position="228"/>
    </location>
</feature>
<evidence type="ECO:0000259" key="9">
    <source>
        <dbReference type="PROSITE" id="PS50110"/>
    </source>
</evidence>
<evidence type="ECO:0000313" key="11">
    <source>
        <dbReference type="EMBL" id="QQK81775.1"/>
    </source>
</evidence>
<dbReference type="KEGG" id="scib:HUG20_18885"/>
<evidence type="ECO:0000256" key="4">
    <source>
        <dbReference type="ARBA" id="ARBA00023015"/>
    </source>
</evidence>
<protein>
    <submittedName>
        <fullName evidence="11">Response regulator</fullName>
    </submittedName>
</protein>
<evidence type="ECO:0000256" key="3">
    <source>
        <dbReference type="ARBA" id="ARBA00023012"/>
    </source>
</evidence>
<reference evidence="11 12" key="1">
    <citation type="submission" date="2020-06" db="EMBL/GenBank/DDBJ databases">
        <title>Genomic analysis of Salicibibacter sp. NKC21-4.</title>
        <authorList>
            <person name="Oh Y.J."/>
        </authorList>
    </citation>
    <scope>NUCLEOTIDE SEQUENCE [LARGE SCALE GENOMIC DNA]</scope>
    <source>
        <strain evidence="11 12">NKC21-4</strain>
    </source>
</reference>
<dbReference type="SUPFAM" id="SSF48452">
    <property type="entry name" value="TPR-like"/>
    <property type="match status" value="1"/>
</dbReference>
<dbReference type="Gene3D" id="1.25.40.10">
    <property type="entry name" value="Tetratricopeptide repeat domain"/>
    <property type="match status" value="1"/>
</dbReference>
<feature type="domain" description="Response regulatory" evidence="9">
    <location>
        <begin position="2"/>
        <end position="116"/>
    </location>
</feature>
<keyword evidence="4" id="KW-0805">Transcription regulation</keyword>
<dbReference type="SMART" id="SM01043">
    <property type="entry name" value="BTAD"/>
    <property type="match status" value="1"/>
</dbReference>
<dbReference type="PANTHER" id="PTHR35807">
    <property type="entry name" value="TRANSCRIPTIONAL REGULATOR REDD-RELATED"/>
    <property type="match status" value="1"/>
</dbReference>
<dbReference type="InterPro" id="IPR051677">
    <property type="entry name" value="AfsR-DnrI-RedD_regulator"/>
</dbReference>
<comment type="subcellular location">
    <subcellularLocation>
        <location evidence="1">Cytoplasm</location>
    </subcellularLocation>
</comment>
<keyword evidence="5 8" id="KW-0238">DNA-binding</keyword>
<dbReference type="Pfam" id="PF00072">
    <property type="entry name" value="Response_reg"/>
    <property type="match status" value="1"/>
</dbReference>
<dbReference type="Proteomes" id="UP000595349">
    <property type="component" value="Chromosome"/>
</dbReference>
<dbReference type="GO" id="GO:0003677">
    <property type="term" value="F:DNA binding"/>
    <property type="evidence" value="ECO:0007669"/>
    <property type="project" value="UniProtKB-UniRule"/>
</dbReference>
<dbReference type="GO" id="GO:0000160">
    <property type="term" value="P:phosphorelay signal transduction system"/>
    <property type="evidence" value="ECO:0007669"/>
    <property type="project" value="UniProtKB-KW"/>
</dbReference>
<dbReference type="SUPFAM" id="SSF52172">
    <property type="entry name" value="CheY-like"/>
    <property type="match status" value="1"/>
</dbReference>
<evidence type="ECO:0000256" key="1">
    <source>
        <dbReference type="ARBA" id="ARBA00004496"/>
    </source>
</evidence>
<feature type="modified residue" description="4-aspartylphosphate" evidence="7">
    <location>
        <position position="53"/>
    </location>
</feature>
<dbReference type="InterPro" id="IPR001867">
    <property type="entry name" value="OmpR/PhoB-type_DNA-bd"/>
</dbReference>
<sequence>MKAILVDDEALALDFLEHQVNKVGGIEVIGKFNHLDIEKHVALLEEVDVLFLDIEMPEINGLELAERILEIDADISIVFVTAFNDYAVQAFELNALDYVLKPLQIDRLKKTLERVELKVNQRIHKPLRERNVLRVNVSRELSFKLTNDKLDFIQFRTTKSRELFLYLLHHSNKTFRKSELTELLWADFPEEKAYSQLYTAIYHLRKTLHKYKEHFTIKNLGAGYMLSTKDVFIDLVEWEKQIIAAPRLTTETINDYEETMKLYTGGFLEKYDYLWAEGERFRLEQLWIKVAYEMAGYYDKQDNLEMSETWYIKICTARPEEEDAHFLLMKLYAKLGIGLFIDHQYHQLTKAMKDLGLQVRPNITQWYKQWKSDKTM</sequence>
<proteinExistence type="inferred from homology"/>